<sequence>MDVVPGNFSPLGRQTERTLQRLRTQVEAEQLDWSPKTQAPESPKDEAQDEKLTQATLDRFRLPKKSATVATTTFSTTSSTGLGLTATSQLDSTSTSLEPTFDEATGAATVVASPAFSASGEGQLCEVTRAKYGRFMHPSRDPRPEAGHYRVNDSCSFQRQPQWDIGQRSRHRRAREEKPAGAELGDMYNGFADGLARQGKFEPMALAPPRPDVTTLCPQSMTFAPAHQKEWAKLDGSSSRSQRYPDWDFKKHMSGHHFDLHMSFPYFEPGKYDVEMKDTATGLPFSKVPGRNRAELTDVMSRAQSAGEMKSGGMGPKNRLLPDRSCFRGCAAAVPRKTCLQDFAQDLDRPPLLVIDAPPYDEVLDWQMSFDASTADKLIVSRCATPSMKASLARHQALRGARILGCDPGLQRSLGIDEEEEEEEADPSIPFSYYDQFDSSDGTPPEPWMKYADLLQDNPPREGACGKAKGILNLDSKTGTELHDEWRWQRSDMGLAFGQMSGRNHRSAMLSCCVVFPRWRSVDNTGVSLRLVEAVG</sequence>
<reference evidence="3 4" key="2">
    <citation type="submission" date="2024-05" db="EMBL/GenBank/DDBJ databases">
        <authorList>
            <person name="Chen Y."/>
            <person name="Shah S."/>
            <person name="Dougan E. K."/>
            <person name="Thang M."/>
            <person name="Chan C."/>
        </authorList>
    </citation>
    <scope>NUCLEOTIDE SEQUENCE [LARGE SCALE GENOMIC DNA]</scope>
</reference>
<gene>
    <name evidence="2" type="ORF">C1SCF055_LOCUS10438</name>
</gene>
<dbReference type="Proteomes" id="UP001152797">
    <property type="component" value="Unassembled WGS sequence"/>
</dbReference>
<dbReference type="AlphaFoldDB" id="A0A9P1FMH8"/>
<proteinExistence type="predicted"/>
<dbReference type="EMBL" id="CAMXCT030000746">
    <property type="protein sequence ID" value="CAL4770086.1"/>
    <property type="molecule type" value="Genomic_DNA"/>
</dbReference>
<keyword evidence="4" id="KW-1185">Reference proteome</keyword>
<evidence type="ECO:0000313" key="4">
    <source>
        <dbReference type="Proteomes" id="UP001152797"/>
    </source>
</evidence>
<evidence type="ECO:0000313" key="3">
    <source>
        <dbReference type="EMBL" id="CAL4770086.1"/>
    </source>
</evidence>
<feature type="compositionally biased region" description="Low complexity" evidence="1">
    <location>
        <begin position="73"/>
        <end position="88"/>
    </location>
</feature>
<evidence type="ECO:0000313" key="2">
    <source>
        <dbReference type="EMBL" id="CAI3982774.1"/>
    </source>
</evidence>
<accession>A0A9P1FMH8</accession>
<feature type="non-terminal residue" evidence="2">
    <location>
        <position position="1"/>
    </location>
</feature>
<name>A0A9P1FMH8_9DINO</name>
<dbReference type="OrthoDB" id="423253at2759"/>
<reference evidence="2" key="1">
    <citation type="submission" date="2022-10" db="EMBL/GenBank/DDBJ databases">
        <authorList>
            <person name="Chen Y."/>
            <person name="Dougan E. K."/>
            <person name="Chan C."/>
            <person name="Rhodes N."/>
            <person name="Thang M."/>
        </authorList>
    </citation>
    <scope>NUCLEOTIDE SEQUENCE</scope>
</reference>
<comment type="caution">
    <text evidence="2">The sequence shown here is derived from an EMBL/GenBank/DDBJ whole genome shotgun (WGS) entry which is preliminary data.</text>
</comment>
<dbReference type="EMBL" id="CAMXCT020000746">
    <property type="protein sequence ID" value="CAL1136149.1"/>
    <property type="molecule type" value="Genomic_DNA"/>
</dbReference>
<evidence type="ECO:0000256" key="1">
    <source>
        <dbReference type="SAM" id="MobiDB-lite"/>
    </source>
</evidence>
<feature type="compositionally biased region" description="Polar residues" evidence="1">
    <location>
        <begin position="89"/>
        <end position="98"/>
    </location>
</feature>
<dbReference type="EMBL" id="CAMXCT010000746">
    <property type="protein sequence ID" value="CAI3982774.1"/>
    <property type="molecule type" value="Genomic_DNA"/>
</dbReference>
<feature type="region of interest" description="Disordered" evidence="1">
    <location>
        <begin position="73"/>
        <end position="99"/>
    </location>
</feature>
<protein>
    <submittedName>
        <fullName evidence="2">Uncharacterized protein</fullName>
    </submittedName>
</protein>
<organism evidence="2">
    <name type="scientific">Cladocopium goreaui</name>
    <dbReference type="NCBI Taxonomy" id="2562237"/>
    <lineage>
        <taxon>Eukaryota</taxon>
        <taxon>Sar</taxon>
        <taxon>Alveolata</taxon>
        <taxon>Dinophyceae</taxon>
        <taxon>Suessiales</taxon>
        <taxon>Symbiodiniaceae</taxon>
        <taxon>Cladocopium</taxon>
    </lineage>
</organism>
<feature type="region of interest" description="Disordered" evidence="1">
    <location>
        <begin position="26"/>
        <end position="50"/>
    </location>
</feature>